<dbReference type="InterPro" id="IPR019734">
    <property type="entry name" value="TPR_rpt"/>
</dbReference>
<dbReference type="PANTHER" id="PTHR10098:SF112">
    <property type="entry name" value="SLR0380 PROTEIN"/>
    <property type="match status" value="1"/>
</dbReference>
<dbReference type="Proteomes" id="UP000729733">
    <property type="component" value="Unassembled WGS sequence"/>
</dbReference>
<evidence type="ECO:0000313" key="4">
    <source>
        <dbReference type="Proteomes" id="UP000729733"/>
    </source>
</evidence>
<organism evidence="3 4">
    <name type="scientific">Waterburya agarophytonicola KI4</name>
    <dbReference type="NCBI Taxonomy" id="2874699"/>
    <lineage>
        <taxon>Bacteria</taxon>
        <taxon>Bacillati</taxon>
        <taxon>Cyanobacteriota</taxon>
        <taxon>Cyanophyceae</taxon>
        <taxon>Pleurocapsales</taxon>
        <taxon>Hyellaceae</taxon>
        <taxon>Waterburya</taxon>
        <taxon>Waterburya agarophytonicola</taxon>
    </lineage>
</organism>
<accession>A0A964FEG7</accession>
<evidence type="ECO:0000256" key="1">
    <source>
        <dbReference type="PROSITE-ProRule" id="PRU00339"/>
    </source>
</evidence>
<gene>
    <name evidence="3" type="ORF">I4641_02600</name>
</gene>
<dbReference type="SUPFAM" id="SSF48452">
    <property type="entry name" value="TPR-like"/>
    <property type="match status" value="1"/>
</dbReference>
<dbReference type="Gene3D" id="1.25.40.10">
    <property type="entry name" value="Tetratricopeptide repeat domain"/>
    <property type="match status" value="2"/>
</dbReference>
<protein>
    <submittedName>
        <fullName evidence="3">CHAT domain-containing protein</fullName>
    </submittedName>
</protein>
<dbReference type="SMART" id="SM00028">
    <property type="entry name" value="TPR"/>
    <property type="match status" value="4"/>
</dbReference>
<feature type="domain" description="CHAT" evidence="2">
    <location>
        <begin position="500"/>
        <end position="761"/>
    </location>
</feature>
<name>A0A964FEG7_9CYAN</name>
<evidence type="ECO:0000259" key="2">
    <source>
        <dbReference type="Pfam" id="PF12770"/>
    </source>
</evidence>
<comment type="caution">
    <text evidence="3">The sequence shown here is derived from an EMBL/GenBank/DDBJ whole genome shotgun (WGS) entry which is preliminary data.</text>
</comment>
<dbReference type="PROSITE" id="PS50005">
    <property type="entry name" value="TPR"/>
    <property type="match status" value="1"/>
</dbReference>
<dbReference type="InterPro" id="IPR011990">
    <property type="entry name" value="TPR-like_helical_dom_sf"/>
</dbReference>
<dbReference type="InterPro" id="IPR024983">
    <property type="entry name" value="CHAT_dom"/>
</dbReference>
<dbReference type="EMBL" id="JADWDC010000004">
    <property type="protein sequence ID" value="MCC0175872.1"/>
    <property type="molecule type" value="Genomic_DNA"/>
</dbReference>
<keyword evidence="1" id="KW-0802">TPR repeat</keyword>
<keyword evidence="4" id="KW-1185">Reference proteome</keyword>
<dbReference type="Pfam" id="PF12770">
    <property type="entry name" value="CHAT"/>
    <property type="match status" value="1"/>
</dbReference>
<reference evidence="3" key="1">
    <citation type="journal article" date="2021" name="Antonie Van Leeuwenhoek">
        <title>Draft genome and description of Waterburya agarophytonicola gen. nov. sp. nov. (Pleurocapsales, Cyanobacteria): a seaweed symbiont.</title>
        <authorList>
            <person name="Bonthond G."/>
            <person name="Shalygin S."/>
            <person name="Bayer T."/>
            <person name="Weinberger F."/>
        </authorList>
    </citation>
    <scope>NUCLEOTIDE SEQUENCE</scope>
    <source>
        <strain evidence="3">KI4</strain>
    </source>
</reference>
<dbReference type="AlphaFoldDB" id="A0A964FEG7"/>
<feature type="repeat" description="TPR" evidence="1">
    <location>
        <begin position="92"/>
        <end position="125"/>
    </location>
</feature>
<sequence length="763" mass="87103">MFSSISVNAIEREKADIHERVNKLEKAGKFSQVIQIWQEQAEIYRNENNSNKEAEVLFAIAEVYNKVGNFDLAIGKLNYIIDLNIKKPKLNALVLEEIGNSFQGKGKYKQAVSAYQKSLRLNNSLSCLNNLVKTWIVFIDKTMVELEGVKEKEYLESDISQYNDRLLEYNREKRLFTNAASRYKLEKKVDILKKLALERANEAVKIRVVNNSLSEVYALINWHKLTSQSISKAQLFHARKILESELPSRALVFSLINWSKVDIDNNIYWLKKAEEVVSLIQDPVAQSHVAQELGQYYYDNDRFEAALQYTQQSQLIAQSYFLFENLYRAQWLAGKAYLRLNQRSDSLTAYKNAIAALDTVNQNITSWDSVQKAKYRLDTKPLYHELIDLLLGQERVSKQDIKQAIFVADKLRFSELQNYFGDDCFEVRSLDSTQAILEKEKNETLLYSIVLDDKSYVILKLPDGSFHLNKLDIPKSEIQKLAVAWRKNLTAGNTNKFQIQGRELYDLLISPFEQKLELSEFEVLIFIHDGILRNLPMAALYDGDRYLAQKWASVSSLGLNIATENLPSSNTQALIFGLSRPNQPGWTDLEMVDREVNLVHQLIGGQKYLDDDFTVSNLTNRLDKKFYSVVHLATHGYFAGNVKDSFLLAYDGQISITDLEKILQNQTAIDLLVLSACETAITSDSSLLGLAGVAARNGVKSILGSLWLVQDDLQSEIMGDFYTYLANSDNNKAIALQKVQQKMISQYAHPQNWAALNLIGDYR</sequence>
<evidence type="ECO:0000313" key="3">
    <source>
        <dbReference type="EMBL" id="MCC0175872.1"/>
    </source>
</evidence>
<dbReference type="RefSeq" id="WP_229638871.1">
    <property type="nucleotide sequence ID" value="NZ_JADWDC010000004.1"/>
</dbReference>
<proteinExistence type="predicted"/>
<dbReference type="PANTHER" id="PTHR10098">
    <property type="entry name" value="RAPSYN-RELATED"/>
    <property type="match status" value="1"/>
</dbReference>